<name>A0A7W9DST3_9ACTN</name>
<reference evidence="2 3" key="1">
    <citation type="submission" date="2020-08" db="EMBL/GenBank/DDBJ databases">
        <title>Sequencing the genomes of 1000 actinobacteria strains.</title>
        <authorList>
            <person name="Klenk H.-P."/>
        </authorList>
    </citation>
    <scope>NUCLEOTIDE SEQUENCE [LARGE SCALE GENOMIC DNA]</scope>
    <source>
        <strain evidence="2 3">DSM 45790</strain>
    </source>
</reference>
<evidence type="ECO:0000313" key="2">
    <source>
        <dbReference type="EMBL" id="MBB5629916.1"/>
    </source>
</evidence>
<evidence type="ECO:0000259" key="1">
    <source>
        <dbReference type="Pfam" id="PF09860"/>
    </source>
</evidence>
<feature type="domain" description="DUF2087" evidence="1">
    <location>
        <begin position="98"/>
        <end position="164"/>
    </location>
</feature>
<protein>
    <recommendedName>
        <fullName evidence="1">DUF2087 domain-containing protein</fullName>
    </recommendedName>
</protein>
<comment type="caution">
    <text evidence="2">The sequence shown here is derived from an EMBL/GenBank/DDBJ whole genome shotgun (WGS) entry which is preliminary data.</text>
</comment>
<dbReference type="RefSeq" id="WP_184615365.1">
    <property type="nucleotide sequence ID" value="NZ_BOOS01000031.1"/>
</dbReference>
<organism evidence="2 3">
    <name type="scientific">Sphaerisporangium krabiense</name>
    <dbReference type="NCBI Taxonomy" id="763782"/>
    <lineage>
        <taxon>Bacteria</taxon>
        <taxon>Bacillati</taxon>
        <taxon>Actinomycetota</taxon>
        <taxon>Actinomycetes</taxon>
        <taxon>Streptosporangiales</taxon>
        <taxon>Streptosporangiaceae</taxon>
        <taxon>Sphaerisporangium</taxon>
    </lineage>
</organism>
<dbReference type="EMBL" id="JACHBR010000001">
    <property type="protein sequence ID" value="MBB5629916.1"/>
    <property type="molecule type" value="Genomic_DNA"/>
</dbReference>
<accession>A0A7W9DST3</accession>
<dbReference type="InterPro" id="IPR018656">
    <property type="entry name" value="DUF2087"/>
</dbReference>
<keyword evidence="3" id="KW-1185">Reference proteome</keyword>
<dbReference type="AlphaFoldDB" id="A0A7W9DST3"/>
<proteinExistence type="predicted"/>
<sequence length="171" mass="19345">MSEDQIRRVLGLLSQDDTLRVFSALVLHGTTGECGLAPEAERRALDRLERGGLVTRDSGGWRARRERFRELLHATTPPPAPAPDAESRVLQTFLVEGRLRAIPTRREKRLAVLGYIARVFEPGVRYPEKDVNVALRAFHDDYAALRRYLIDEGLLARENNVYWRSGGPVDV</sequence>
<dbReference type="Proteomes" id="UP000588112">
    <property type="component" value="Unassembled WGS sequence"/>
</dbReference>
<gene>
    <name evidence="2" type="ORF">BJ981_005615</name>
</gene>
<evidence type="ECO:0000313" key="3">
    <source>
        <dbReference type="Proteomes" id="UP000588112"/>
    </source>
</evidence>
<dbReference type="Pfam" id="PF09860">
    <property type="entry name" value="DUF2087"/>
    <property type="match status" value="1"/>
</dbReference>